<dbReference type="OrthoDB" id="10632993at2759"/>
<comment type="caution">
    <text evidence="2">The sequence shown here is derived from an EMBL/GenBank/DDBJ whole genome shotgun (WGS) entry which is preliminary data.</text>
</comment>
<proteinExistence type="predicted"/>
<evidence type="ECO:0000313" key="3">
    <source>
        <dbReference type="Proteomes" id="UP001107558"/>
    </source>
</evidence>
<gene>
    <name evidence="2" type="ORF">PVAND_015394</name>
</gene>
<sequence>MMHASSKPYENHHLILEHIDSHMSHEMDDHIPQYYKKSSISSTSSPEPPHHMYRPQMPPQHQQFRVIKDTRQIYDDGGYQVSSSEHSKIMEIDQPMAPPPPQIHAAVHNNAVDVPTQKVKIINSNEEPTSSIPDLGEFKRKKLKILFEMKTKILKILEKF</sequence>
<dbReference type="Proteomes" id="UP001107558">
    <property type="component" value="Chromosome 4"/>
</dbReference>
<reference evidence="2" key="1">
    <citation type="submission" date="2021-03" db="EMBL/GenBank/DDBJ databases">
        <title>Chromosome level genome of the anhydrobiotic midge Polypedilum vanderplanki.</title>
        <authorList>
            <person name="Yoshida Y."/>
            <person name="Kikawada T."/>
            <person name="Gusev O."/>
        </authorList>
    </citation>
    <scope>NUCLEOTIDE SEQUENCE</scope>
    <source>
        <strain evidence="2">NIAS01</strain>
        <tissue evidence="2">Whole body or cell culture</tissue>
    </source>
</reference>
<dbReference type="EMBL" id="JADBJN010000004">
    <property type="protein sequence ID" value="KAG5667413.1"/>
    <property type="molecule type" value="Genomic_DNA"/>
</dbReference>
<evidence type="ECO:0000313" key="2">
    <source>
        <dbReference type="EMBL" id="KAG5667413.1"/>
    </source>
</evidence>
<feature type="region of interest" description="Disordered" evidence="1">
    <location>
        <begin position="37"/>
        <end position="56"/>
    </location>
</feature>
<protein>
    <submittedName>
        <fullName evidence="2">Uncharacterized protein</fullName>
    </submittedName>
</protein>
<name>A0A9J6BCH1_POLVA</name>
<keyword evidence="3" id="KW-1185">Reference proteome</keyword>
<evidence type="ECO:0000256" key="1">
    <source>
        <dbReference type="SAM" id="MobiDB-lite"/>
    </source>
</evidence>
<dbReference type="AlphaFoldDB" id="A0A9J6BCH1"/>
<organism evidence="2 3">
    <name type="scientific">Polypedilum vanderplanki</name>
    <name type="common">Sleeping chironomid midge</name>
    <dbReference type="NCBI Taxonomy" id="319348"/>
    <lineage>
        <taxon>Eukaryota</taxon>
        <taxon>Metazoa</taxon>
        <taxon>Ecdysozoa</taxon>
        <taxon>Arthropoda</taxon>
        <taxon>Hexapoda</taxon>
        <taxon>Insecta</taxon>
        <taxon>Pterygota</taxon>
        <taxon>Neoptera</taxon>
        <taxon>Endopterygota</taxon>
        <taxon>Diptera</taxon>
        <taxon>Nematocera</taxon>
        <taxon>Chironomoidea</taxon>
        <taxon>Chironomidae</taxon>
        <taxon>Chironominae</taxon>
        <taxon>Polypedilum</taxon>
        <taxon>Polypedilum</taxon>
    </lineage>
</organism>
<accession>A0A9J6BCH1</accession>